<dbReference type="AlphaFoldDB" id="A0AAD3D4T0"/>
<dbReference type="CDD" id="cd04301">
    <property type="entry name" value="NAT_SF"/>
    <property type="match status" value="1"/>
</dbReference>
<gene>
    <name evidence="3" type="ORF">CTEN210_13021</name>
</gene>
<dbReference type="InterPro" id="IPR000182">
    <property type="entry name" value="GNAT_dom"/>
</dbReference>
<dbReference type="Gene3D" id="3.40.630.30">
    <property type="match status" value="1"/>
</dbReference>
<evidence type="ECO:0000313" key="3">
    <source>
        <dbReference type="EMBL" id="GFH56545.1"/>
    </source>
</evidence>
<keyword evidence="1" id="KW-0812">Transmembrane</keyword>
<dbReference type="InterPro" id="IPR016181">
    <property type="entry name" value="Acyl_CoA_acyltransferase"/>
</dbReference>
<evidence type="ECO:0000256" key="1">
    <source>
        <dbReference type="SAM" id="Phobius"/>
    </source>
</evidence>
<organism evidence="3 4">
    <name type="scientific">Chaetoceros tenuissimus</name>
    <dbReference type="NCBI Taxonomy" id="426638"/>
    <lineage>
        <taxon>Eukaryota</taxon>
        <taxon>Sar</taxon>
        <taxon>Stramenopiles</taxon>
        <taxon>Ochrophyta</taxon>
        <taxon>Bacillariophyta</taxon>
        <taxon>Coscinodiscophyceae</taxon>
        <taxon>Chaetocerotophycidae</taxon>
        <taxon>Chaetocerotales</taxon>
        <taxon>Chaetocerotaceae</taxon>
        <taxon>Chaetoceros</taxon>
    </lineage>
</organism>
<dbReference type="GO" id="GO:0016747">
    <property type="term" value="F:acyltransferase activity, transferring groups other than amino-acyl groups"/>
    <property type="evidence" value="ECO:0007669"/>
    <property type="project" value="InterPro"/>
</dbReference>
<sequence>MANDNQDICISDQILQQADENYFESWEVIVSASSKSDIHRDEKEDDMLLVCAGLSVPLFNVAFVTRPLIDPQGAVDRAIQYFTEKNIPGLICVREGVDPMVDKVANNRGLTLAPPHPGMILHPISSAAVPPQLPAFEIVKVKTESDLDDFSGIADVAFGMPDGFSRQITTMSTLQQPGVTYFLGKLNGKPIATSALIVTGTIAGIYWVTVDSKYRRRGIGTQMCWAAAEAGQQKGCCTANLQASKFGRSVYEKIGFRIALPYNNYQVDIETKLTKS</sequence>
<dbReference type="Pfam" id="PF00583">
    <property type="entry name" value="Acetyltransf_1"/>
    <property type="match status" value="1"/>
</dbReference>
<protein>
    <recommendedName>
        <fullName evidence="2">N-acetyltransferase domain-containing protein</fullName>
    </recommendedName>
</protein>
<dbReference type="EMBL" id="BLLK01000052">
    <property type="protein sequence ID" value="GFH56545.1"/>
    <property type="molecule type" value="Genomic_DNA"/>
</dbReference>
<name>A0AAD3D4T0_9STRA</name>
<keyword evidence="4" id="KW-1185">Reference proteome</keyword>
<proteinExistence type="predicted"/>
<keyword evidence="1" id="KW-1133">Transmembrane helix</keyword>
<dbReference type="SUPFAM" id="SSF55729">
    <property type="entry name" value="Acyl-CoA N-acyltransferases (Nat)"/>
    <property type="match status" value="1"/>
</dbReference>
<feature type="domain" description="N-acetyltransferase" evidence="2">
    <location>
        <begin position="137"/>
        <end position="276"/>
    </location>
</feature>
<evidence type="ECO:0000313" key="4">
    <source>
        <dbReference type="Proteomes" id="UP001054902"/>
    </source>
</evidence>
<evidence type="ECO:0000259" key="2">
    <source>
        <dbReference type="PROSITE" id="PS51186"/>
    </source>
</evidence>
<keyword evidence="1" id="KW-0472">Membrane</keyword>
<accession>A0AAD3D4T0</accession>
<comment type="caution">
    <text evidence="3">The sequence shown here is derived from an EMBL/GenBank/DDBJ whole genome shotgun (WGS) entry which is preliminary data.</text>
</comment>
<feature type="transmembrane region" description="Helical" evidence="1">
    <location>
        <begin position="191"/>
        <end position="209"/>
    </location>
</feature>
<reference evidence="3 4" key="1">
    <citation type="journal article" date="2021" name="Sci. Rep.">
        <title>The genome of the diatom Chaetoceros tenuissimus carries an ancient integrated fragment of an extant virus.</title>
        <authorList>
            <person name="Hongo Y."/>
            <person name="Kimura K."/>
            <person name="Takaki Y."/>
            <person name="Yoshida Y."/>
            <person name="Baba S."/>
            <person name="Kobayashi G."/>
            <person name="Nagasaki K."/>
            <person name="Hano T."/>
            <person name="Tomaru Y."/>
        </authorList>
    </citation>
    <scope>NUCLEOTIDE SEQUENCE [LARGE SCALE GENOMIC DNA]</scope>
    <source>
        <strain evidence="3 4">NIES-3715</strain>
    </source>
</reference>
<dbReference type="PROSITE" id="PS51186">
    <property type="entry name" value="GNAT"/>
    <property type="match status" value="1"/>
</dbReference>
<dbReference type="Proteomes" id="UP001054902">
    <property type="component" value="Unassembled WGS sequence"/>
</dbReference>